<keyword evidence="5 6" id="KW-0663">Pyridoxal phosphate</keyword>
<evidence type="ECO:0000313" key="7">
    <source>
        <dbReference type="EMBL" id="BAR99577.1"/>
    </source>
</evidence>
<dbReference type="KEGG" id="bvr:BVIR_2715"/>
<dbReference type="Proteomes" id="UP000065734">
    <property type="component" value="Chromosome I"/>
</dbReference>
<dbReference type="InterPro" id="IPR005814">
    <property type="entry name" value="Aminotrans_3"/>
</dbReference>
<dbReference type="PANTHER" id="PTHR43094">
    <property type="entry name" value="AMINOTRANSFERASE"/>
    <property type="match status" value="1"/>
</dbReference>
<sequence length="444" mass="46793">MPASSARAGSPNDLEAFWMPFTPNRAFKAAPRMIVGADGLDYIASDGRRIIDGTSGLWCCNAGHNRAPIVEAIRKQAGELDYAPPFQFGHPKAFAAASRIAALAPGDLNHVFFANSGSEAVDTALKIALAYQNITGNGTRTRLIGRERGYHGVGFGGISVGGIVGNRKLYGGLLTGVDHLPTTYNREQQAFTKGEPDWGAHLADELERIVGLHDASTIAAVIVEPMAGSTGVLPSPKGYLQRLRAICDKYGILLIFDEVITGFGRLGTAFAAERYGVQPDILTFAKAVNSGTVPMGGAIVRAPVFEAFMRGPELAVELPHGYTYSGHPLAAAAALATLDLYRDEGLFERARAIEPTFADAVMSLRGLPGILDIRTIGLAAGIDLEPRPGAAGRRAYEVMVAAYEAGAMVRVTADTIALAPPLIVDEAAIGRLTGIVANAIRTVG</sequence>
<dbReference type="EMBL" id="LN907867">
    <property type="protein sequence ID" value="CUU43142.1"/>
    <property type="molecule type" value="Genomic_DNA"/>
</dbReference>
<dbReference type="Pfam" id="PF00202">
    <property type="entry name" value="Aminotran_3"/>
    <property type="match status" value="1"/>
</dbReference>
<keyword evidence="4 8" id="KW-0808">Transferase</keyword>
<evidence type="ECO:0000256" key="1">
    <source>
        <dbReference type="ARBA" id="ARBA00001933"/>
    </source>
</evidence>
<comment type="similarity">
    <text evidence="2 6">Belongs to the class-III pyridoxal-phosphate-dependent aminotransferase family.</text>
</comment>
<dbReference type="Gene3D" id="3.90.1150.10">
    <property type="entry name" value="Aspartate Aminotransferase, domain 1"/>
    <property type="match status" value="1"/>
</dbReference>
<dbReference type="InterPro" id="IPR049704">
    <property type="entry name" value="Aminotrans_3_PPA_site"/>
</dbReference>
<protein>
    <submittedName>
        <fullName evidence="8">Omega-amino acid--pyruvate aminotransferase</fullName>
        <ecNumber evidence="8">2.6.1.18</ecNumber>
    </submittedName>
</protein>
<dbReference type="GO" id="GO:0016223">
    <property type="term" value="F:beta-alanine:pyruvate transaminase activity"/>
    <property type="evidence" value="ECO:0007669"/>
    <property type="project" value="UniProtKB-EC"/>
</dbReference>
<dbReference type="InterPro" id="IPR015421">
    <property type="entry name" value="PyrdxlP-dep_Trfase_major"/>
</dbReference>
<dbReference type="PANTHER" id="PTHR43094:SF1">
    <property type="entry name" value="AMINOTRANSFERASE CLASS-III"/>
    <property type="match status" value="1"/>
</dbReference>
<evidence type="ECO:0000256" key="2">
    <source>
        <dbReference type="ARBA" id="ARBA00008954"/>
    </source>
</evidence>
<accession>A0A0H5BBF3</accession>
<dbReference type="InterPro" id="IPR015424">
    <property type="entry name" value="PyrdxlP-dep_Trfase"/>
</dbReference>
<dbReference type="OrthoDB" id="5288905at2"/>
<evidence type="ECO:0000256" key="6">
    <source>
        <dbReference type="RuleBase" id="RU003560"/>
    </source>
</evidence>
<evidence type="ECO:0000313" key="8">
    <source>
        <dbReference type="EMBL" id="CUU43142.1"/>
    </source>
</evidence>
<dbReference type="Gene3D" id="3.40.640.10">
    <property type="entry name" value="Type I PLP-dependent aspartate aminotransferase-like (Major domain)"/>
    <property type="match status" value="1"/>
</dbReference>
<gene>
    <name evidence="7" type="ORF">BV133_1984</name>
    <name evidence="8" type="ORF">BVIRIDIS_21590</name>
</gene>
<dbReference type="AlphaFoldDB" id="A0A0H5BBF3"/>
<keyword evidence="3 8" id="KW-0032">Aminotransferase</keyword>
<dbReference type="FunFam" id="3.40.640.10:FF:000014">
    <property type="entry name" value="Adenosylmethionine-8-amino-7-oxononanoate aminotransferase, probable"/>
    <property type="match status" value="1"/>
</dbReference>
<dbReference type="EC" id="2.6.1.18" evidence="8"/>
<dbReference type="CDD" id="cd00610">
    <property type="entry name" value="OAT_like"/>
    <property type="match status" value="1"/>
</dbReference>
<dbReference type="SUPFAM" id="SSF53383">
    <property type="entry name" value="PLP-dependent transferases"/>
    <property type="match status" value="1"/>
</dbReference>
<organism evidence="8 9">
    <name type="scientific">Blastochloris viridis</name>
    <name type="common">Rhodopseudomonas viridis</name>
    <dbReference type="NCBI Taxonomy" id="1079"/>
    <lineage>
        <taxon>Bacteria</taxon>
        <taxon>Pseudomonadati</taxon>
        <taxon>Pseudomonadota</taxon>
        <taxon>Alphaproteobacteria</taxon>
        <taxon>Hyphomicrobiales</taxon>
        <taxon>Blastochloridaceae</taxon>
        <taxon>Blastochloris</taxon>
    </lineage>
</organism>
<name>A0A0H5BBF3_BLAVI</name>
<evidence type="ECO:0000256" key="5">
    <source>
        <dbReference type="ARBA" id="ARBA00022898"/>
    </source>
</evidence>
<dbReference type="RefSeq" id="WP_145911961.1">
    <property type="nucleotide sequence ID" value="NZ_AP014854.2"/>
</dbReference>
<dbReference type="GO" id="GO:0030170">
    <property type="term" value="F:pyridoxal phosphate binding"/>
    <property type="evidence" value="ECO:0007669"/>
    <property type="project" value="InterPro"/>
</dbReference>
<comment type="cofactor">
    <cofactor evidence="1">
        <name>pyridoxal 5'-phosphate</name>
        <dbReference type="ChEBI" id="CHEBI:597326"/>
    </cofactor>
</comment>
<dbReference type="InterPro" id="IPR015422">
    <property type="entry name" value="PyrdxlP-dep_Trfase_small"/>
</dbReference>
<evidence type="ECO:0000256" key="3">
    <source>
        <dbReference type="ARBA" id="ARBA00022576"/>
    </source>
</evidence>
<reference evidence="9" key="3">
    <citation type="journal article" date="2016" name="Genome Announc.">
        <title>Revised genome sequence of the purple photosynthetic bacterium Blastochloris viridis.</title>
        <authorList>
            <person name="Liu L.N."/>
            <person name="Faulkner M."/>
            <person name="Liu X."/>
            <person name="Huang F."/>
            <person name="Darby A.C."/>
            <person name="Hall N."/>
        </authorList>
    </citation>
    <scope>NUCLEOTIDE SEQUENCE [LARGE SCALE GENOMIC DNA]</scope>
    <source>
        <strain evidence="9">ATCC 19567 / DSM 133 / F</strain>
    </source>
</reference>
<evidence type="ECO:0000256" key="4">
    <source>
        <dbReference type="ARBA" id="ARBA00022679"/>
    </source>
</evidence>
<reference evidence="8" key="2">
    <citation type="submission" date="2015-11" db="EMBL/GenBank/DDBJ databases">
        <authorList>
            <person name="Zhang Y."/>
            <person name="Guo Z."/>
        </authorList>
    </citation>
    <scope>NUCLEOTIDE SEQUENCE</scope>
    <source>
        <strain evidence="8">1</strain>
    </source>
</reference>
<evidence type="ECO:0000313" key="9">
    <source>
        <dbReference type="Proteomes" id="UP000065734"/>
    </source>
</evidence>
<proteinExistence type="inferred from homology"/>
<dbReference type="PATRIC" id="fig|1079.6.peg.2847"/>
<dbReference type="EMBL" id="AP014854">
    <property type="protein sequence ID" value="BAR99577.1"/>
    <property type="molecule type" value="Genomic_DNA"/>
</dbReference>
<dbReference type="PROSITE" id="PS00600">
    <property type="entry name" value="AA_TRANSFER_CLASS_3"/>
    <property type="match status" value="1"/>
</dbReference>
<reference evidence="7" key="1">
    <citation type="journal article" date="2015" name="Genome Announc.">
        <title>Complete Genome Sequence of the Bacteriochlorophyll b-Producing Photosynthetic Bacterium Blastochloris viridis.</title>
        <authorList>
            <person name="Tsukatani Y."/>
            <person name="Hirose Y."/>
            <person name="Harada J."/>
            <person name="Misawa N."/>
            <person name="Mori K."/>
            <person name="Inoue K."/>
            <person name="Tamiaki H."/>
        </authorList>
    </citation>
    <scope>NUCLEOTIDE SEQUENCE [LARGE SCALE GENOMIC DNA]</scope>
    <source>
        <strain evidence="7">DSM 133</strain>
    </source>
</reference>
<keyword evidence="8" id="KW-0670">Pyruvate</keyword>
<dbReference type="STRING" id="1079.BVIR_2715"/>
<keyword evidence="9" id="KW-1185">Reference proteome</keyword>